<dbReference type="EMBL" id="LT599584">
    <property type="protein sequence ID" value="SBW84503.1"/>
    <property type="molecule type" value="Genomic_DNA"/>
</dbReference>
<proteinExistence type="predicted"/>
<accession>A0A1D3K816</accession>
<evidence type="ECO:0000313" key="1">
    <source>
        <dbReference type="EMBL" id="SBW84503.1"/>
    </source>
</evidence>
<organism evidence="1 2">
    <name type="scientific">Pseudomonas veronii 1YdBTEX2</name>
    <dbReference type="NCBI Taxonomy" id="1295141"/>
    <lineage>
        <taxon>Bacteria</taxon>
        <taxon>Pseudomonadati</taxon>
        <taxon>Pseudomonadota</taxon>
        <taxon>Gammaproteobacteria</taxon>
        <taxon>Pseudomonadales</taxon>
        <taxon>Pseudomonadaceae</taxon>
        <taxon>Pseudomonas</taxon>
    </lineage>
</organism>
<dbReference type="AlphaFoldDB" id="A0A1D3K816"/>
<gene>
    <name evidence="1" type="ORF">PVE_R2G0477</name>
</gene>
<name>A0A1D3K816_PSEVE</name>
<reference evidence="2" key="1">
    <citation type="submission" date="2016-07" db="EMBL/GenBank/DDBJ databases">
        <authorList>
            <person name="Florea S."/>
            <person name="Webb J.S."/>
            <person name="Jaromczyk J."/>
            <person name="Schardl C.L."/>
        </authorList>
    </citation>
    <scope>NUCLEOTIDE SEQUENCE [LARGE SCALE GENOMIC DNA]</scope>
    <source>
        <strain evidence="2">1YdBTEX2</strain>
    </source>
</reference>
<evidence type="ECO:0000313" key="2">
    <source>
        <dbReference type="Proteomes" id="UP000245431"/>
    </source>
</evidence>
<protein>
    <submittedName>
        <fullName evidence="1">Uncharacterized protein</fullName>
    </submittedName>
</protein>
<sequence>MNKHDVRDAGQGLAYITDCTLATVADLASRARPPKHELMRQINIAQQAIEWMDRFGVDYSKTRAADVRRLGGKVEDWASQYKSKA</sequence>
<dbReference type="Proteomes" id="UP000245431">
    <property type="component" value="Chromosome PVE_r2"/>
</dbReference>